<proteinExistence type="predicted"/>
<evidence type="ECO:0000313" key="3">
    <source>
        <dbReference type="Proteomes" id="UP000403266"/>
    </source>
</evidence>
<accession>A0A5N7MJ29</accession>
<protein>
    <submittedName>
        <fullName evidence="2">Type II toxin-antitoxin system VapC family toxin</fullName>
    </submittedName>
</protein>
<keyword evidence="3" id="KW-1185">Reference proteome</keyword>
<dbReference type="RefSeq" id="WP_152713093.1">
    <property type="nucleotide sequence ID" value="NZ_VOSJ01000063.1"/>
</dbReference>
<dbReference type="Gene3D" id="3.40.50.1010">
    <property type="entry name" value="5'-nuclease"/>
    <property type="match status" value="1"/>
</dbReference>
<dbReference type="InterPro" id="IPR029060">
    <property type="entry name" value="PIN-like_dom_sf"/>
</dbReference>
<evidence type="ECO:0000259" key="1">
    <source>
        <dbReference type="Pfam" id="PF01850"/>
    </source>
</evidence>
<sequence length="129" mass="14061">MFLDASAVCGILANEEDKDMLLAKLDAATTPLTTSPVAMMESVLAVSKAKKITIDEAEDLVTDFMTALKVRNISITPEIGKRAIRARVQYGKPHPAQLNMGDTFAYACAKNYNIPLLYKGKDFPHTDLG</sequence>
<dbReference type="EMBL" id="VOSK01000066">
    <property type="protein sequence ID" value="MPR26947.1"/>
    <property type="molecule type" value="Genomic_DNA"/>
</dbReference>
<reference evidence="2 3" key="1">
    <citation type="journal article" date="2019" name="Syst. Appl. Microbiol.">
        <title>Microvirga tunisiensis sp. nov., a root nodule symbiotic bacterium isolated from Lupinus micranthus and L. luteus grown in Northern Tunisia.</title>
        <authorList>
            <person name="Msaddak A."/>
            <person name="Rejili M."/>
            <person name="Duran D."/>
            <person name="Mars M."/>
            <person name="Palacios J.M."/>
            <person name="Ruiz-Argueso T."/>
            <person name="Rey L."/>
            <person name="Imperial J."/>
        </authorList>
    </citation>
    <scope>NUCLEOTIDE SEQUENCE [LARGE SCALE GENOMIC DNA]</scope>
    <source>
        <strain evidence="2 3">Lmie10</strain>
    </source>
</reference>
<dbReference type="Pfam" id="PF01850">
    <property type="entry name" value="PIN"/>
    <property type="match status" value="1"/>
</dbReference>
<evidence type="ECO:0000313" key="2">
    <source>
        <dbReference type="EMBL" id="MPR26947.1"/>
    </source>
</evidence>
<dbReference type="SUPFAM" id="SSF88723">
    <property type="entry name" value="PIN domain-like"/>
    <property type="match status" value="1"/>
</dbReference>
<feature type="domain" description="PIN" evidence="1">
    <location>
        <begin position="1"/>
        <end position="127"/>
    </location>
</feature>
<gene>
    <name evidence="2" type="ORF">FS320_17410</name>
</gene>
<dbReference type="InterPro" id="IPR002716">
    <property type="entry name" value="PIN_dom"/>
</dbReference>
<name>A0A5N7MJ29_9HYPH</name>
<dbReference type="OrthoDB" id="32625at2"/>
<dbReference type="Proteomes" id="UP000403266">
    <property type="component" value="Unassembled WGS sequence"/>
</dbReference>
<dbReference type="AlphaFoldDB" id="A0A5N7MJ29"/>
<dbReference type="CDD" id="cd09871">
    <property type="entry name" value="PIN_MtVapC28-VapC30-like"/>
    <property type="match status" value="1"/>
</dbReference>
<organism evidence="2 3">
    <name type="scientific">Microvirga tunisiensis</name>
    <dbReference type="NCBI Taxonomy" id="2108360"/>
    <lineage>
        <taxon>Bacteria</taxon>
        <taxon>Pseudomonadati</taxon>
        <taxon>Pseudomonadota</taxon>
        <taxon>Alphaproteobacteria</taxon>
        <taxon>Hyphomicrobiales</taxon>
        <taxon>Methylobacteriaceae</taxon>
        <taxon>Microvirga</taxon>
    </lineage>
</organism>
<comment type="caution">
    <text evidence="2">The sequence shown here is derived from an EMBL/GenBank/DDBJ whole genome shotgun (WGS) entry which is preliminary data.</text>
</comment>